<organism evidence="3 4">
    <name type="scientific">Streptomyces roseoverticillatus</name>
    <dbReference type="NCBI Taxonomy" id="66429"/>
    <lineage>
        <taxon>Bacteria</taxon>
        <taxon>Bacillati</taxon>
        <taxon>Actinomycetota</taxon>
        <taxon>Actinomycetes</taxon>
        <taxon>Kitasatosporales</taxon>
        <taxon>Streptomycetaceae</taxon>
        <taxon>Streptomyces</taxon>
    </lineage>
</organism>
<accession>A0ABV3IMA9</accession>
<dbReference type="EMBL" id="JBFASG010000001">
    <property type="protein sequence ID" value="MEV4921625.1"/>
    <property type="molecule type" value="Genomic_DNA"/>
</dbReference>
<keyword evidence="4" id="KW-1185">Reference proteome</keyword>
<dbReference type="InterPro" id="IPR009492">
    <property type="entry name" value="TniQ"/>
</dbReference>
<proteinExistence type="predicted"/>
<evidence type="ECO:0000313" key="3">
    <source>
        <dbReference type="EMBL" id="MEV4921625.1"/>
    </source>
</evidence>
<dbReference type="RefSeq" id="WP_366086479.1">
    <property type="nucleotide sequence ID" value="NZ_JBFASG010000001.1"/>
</dbReference>
<evidence type="ECO:0000259" key="2">
    <source>
        <dbReference type="Pfam" id="PF06527"/>
    </source>
</evidence>
<sequence length="374" mass="40705">MALVTLPLPGESLMSWVNATAADYGISRARATQITGLINKGETFLALHLPNDAPVFMASWEVMQRVHAATGLEPPAVTDMTFHRFRGTALPSVSPGQFDATTRRLLHARWISPTQLRLCPACADENGGRWPLVWQLPWAIACMRHYCYLVDACPDCGTRFALPVTNPVAGTCQHIVNRSPLRRCGTSLRGMSAHPVRDLAVLRLQDRLLGHLESAEYDNSEARADFADLWAMASLTLHAATADSLMHADAPVRTAMAHFRLDHPVGGRRLSTVAIRPPSVLVTAAALRLAAEITFADDPLERADAIAGVVREPDSPGMAAVQKSWIAGPMHLARRLSTSRVQPVMALIHKPWQPPEHAHHTSGSALRGTEGSRP</sequence>
<feature type="region of interest" description="Disordered" evidence="1">
    <location>
        <begin position="351"/>
        <end position="374"/>
    </location>
</feature>
<dbReference type="Proteomes" id="UP001552479">
    <property type="component" value="Unassembled WGS sequence"/>
</dbReference>
<evidence type="ECO:0000256" key="1">
    <source>
        <dbReference type="SAM" id="MobiDB-lite"/>
    </source>
</evidence>
<gene>
    <name evidence="3" type="ORF">AB0L03_02020</name>
</gene>
<protein>
    <submittedName>
        <fullName evidence="3">TniQ family protein</fullName>
    </submittedName>
</protein>
<name>A0ABV3IMA9_9ACTN</name>
<evidence type="ECO:0000313" key="4">
    <source>
        <dbReference type="Proteomes" id="UP001552479"/>
    </source>
</evidence>
<reference evidence="3 4" key="1">
    <citation type="submission" date="2024-06" db="EMBL/GenBank/DDBJ databases">
        <title>The Natural Products Discovery Center: Release of the First 8490 Sequenced Strains for Exploring Actinobacteria Biosynthetic Diversity.</title>
        <authorList>
            <person name="Kalkreuter E."/>
            <person name="Kautsar S.A."/>
            <person name="Yang D."/>
            <person name="Bader C.D."/>
            <person name="Teijaro C.N."/>
            <person name="Fluegel L."/>
            <person name="Davis C.M."/>
            <person name="Simpson J.R."/>
            <person name="Lauterbach L."/>
            <person name="Steele A.D."/>
            <person name="Gui C."/>
            <person name="Meng S."/>
            <person name="Li G."/>
            <person name="Viehrig K."/>
            <person name="Ye F."/>
            <person name="Su P."/>
            <person name="Kiefer A.F."/>
            <person name="Nichols A."/>
            <person name="Cepeda A.J."/>
            <person name="Yan W."/>
            <person name="Fan B."/>
            <person name="Jiang Y."/>
            <person name="Adhikari A."/>
            <person name="Zheng C.-J."/>
            <person name="Schuster L."/>
            <person name="Cowan T.M."/>
            <person name="Smanski M.J."/>
            <person name="Chevrette M.G."/>
            <person name="De Carvalho L.P.S."/>
            <person name="Shen B."/>
        </authorList>
    </citation>
    <scope>NUCLEOTIDE SEQUENCE [LARGE SCALE GENOMIC DNA]</scope>
    <source>
        <strain evidence="3 4">NPDC053791</strain>
    </source>
</reference>
<comment type="caution">
    <text evidence="3">The sequence shown here is derived from an EMBL/GenBank/DDBJ whole genome shotgun (WGS) entry which is preliminary data.</text>
</comment>
<feature type="domain" description="TniQ" evidence="2">
    <location>
        <begin position="7"/>
        <end position="149"/>
    </location>
</feature>
<dbReference type="Pfam" id="PF06527">
    <property type="entry name" value="TniQ"/>
    <property type="match status" value="1"/>
</dbReference>